<evidence type="ECO:0000256" key="1">
    <source>
        <dbReference type="SAM" id="MobiDB-lite"/>
    </source>
</evidence>
<evidence type="ECO:0000313" key="2">
    <source>
        <dbReference type="EMBL" id="VAX36501.1"/>
    </source>
</evidence>
<organism evidence="2">
    <name type="scientific">hydrothermal vent metagenome</name>
    <dbReference type="NCBI Taxonomy" id="652676"/>
    <lineage>
        <taxon>unclassified sequences</taxon>
        <taxon>metagenomes</taxon>
        <taxon>ecological metagenomes</taxon>
    </lineage>
</organism>
<protein>
    <submittedName>
        <fullName evidence="2">Uncharacterized protein</fullName>
    </submittedName>
</protein>
<dbReference type="AlphaFoldDB" id="A0A3B1DCC3"/>
<proteinExistence type="predicted"/>
<feature type="region of interest" description="Disordered" evidence="1">
    <location>
        <begin position="33"/>
        <end position="61"/>
    </location>
</feature>
<feature type="compositionally biased region" description="Basic and acidic residues" evidence="1">
    <location>
        <begin position="43"/>
        <end position="60"/>
    </location>
</feature>
<name>A0A3B1DCC3_9ZZZZ</name>
<gene>
    <name evidence="2" type="ORF">MNBD_PLANCTO03-107</name>
</gene>
<feature type="non-terminal residue" evidence="2">
    <location>
        <position position="263"/>
    </location>
</feature>
<sequence length="263" mass="27534">MAPLPSRTVAIVGSLVLLAAVTAWVLWPASSATNDGAETPDWTSERRSDATETRMSMPREGEDEIEQFVVLSPRAAGLRGWQPVTKAAKDGGEFLSPGGVSDARTLADRLPAVVYIESGGLGGKRVRGGLSGLILPEDSDAISTMFLSERVHVDGADAVPPAAQLRGIAGLAALAVQLVAVESAPAAAAGLLGQGEDLAGHRASLETAAAAWPERARVWRVLAIPAAIDNSQRLEIDYAHDPERFESDVRLARASGLLSFTLV</sequence>
<reference evidence="2" key="1">
    <citation type="submission" date="2018-06" db="EMBL/GenBank/DDBJ databases">
        <authorList>
            <person name="Zhirakovskaya E."/>
        </authorList>
    </citation>
    <scope>NUCLEOTIDE SEQUENCE</scope>
</reference>
<dbReference type="EMBL" id="UOGK01000065">
    <property type="protein sequence ID" value="VAX36501.1"/>
    <property type="molecule type" value="Genomic_DNA"/>
</dbReference>
<accession>A0A3B1DCC3</accession>